<keyword evidence="1" id="KW-0540">Nuclease</keyword>
<gene>
    <name evidence="7" type="ORF">SAMN02745219_01789</name>
</gene>
<dbReference type="Proteomes" id="UP000184529">
    <property type="component" value="Unassembled WGS sequence"/>
</dbReference>
<dbReference type="SUPFAM" id="SSF57884">
    <property type="entry name" value="Ada DNA repair protein, N-terminal domain (N-Ada 10)"/>
    <property type="match status" value="1"/>
</dbReference>
<dbReference type="InterPro" id="IPR035451">
    <property type="entry name" value="Ada-like_dom_sf"/>
</dbReference>
<feature type="signal peptide" evidence="5">
    <location>
        <begin position="1"/>
        <end position="20"/>
    </location>
</feature>
<dbReference type="PROSITE" id="PS51257">
    <property type="entry name" value="PROKAR_LIPOPROTEIN"/>
    <property type="match status" value="1"/>
</dbReference>
<keyword evidence="8" id="KW-1185">Reference proteome</keyword>
<feature type="chain" id="PRO_5038719778" evidence="5">
    <location>
        <begin position="21"/>
        <end position="261"/>
    </location>
</feature>
<sequence length="261" mass="29505">MKWHKSRILAVLLVTLMLLAAGCSGCTPDNGQIPDTDGKRQKPPAQSQYALPVEPGEKKVPARLVAATVTRVVDGDTVIVRLQNGKSETVRLIGVNSPESTREVEPYGKEASAYTRSRLDGRRIWLERDVQERDHYGRILAYVWLEPPGGVDPAEDEIRSHMFNTELLLKGYAQVMTVPPNVKYADLFVQLQREAREKKRGLWGLEVKDKEPYYIGNARSKKFHRPDCEYGRQTAPDNRVRFATREKALDAGYEPCNVCKP</sequence>
<dbReference type="PROSITE" id="PS50830">
    <property type="entry name" value="TNASE_3"/>
    <property type="match status" value="1"/>
</dbReference>
<keyword evidence="4" id="KW-0010">Activator</keyword>
<dbReference type="InterPro" id="IPR004026">
    <property type="entry name" value="Ada_DNA_repair_Zn-bd"/>
</dbReference>
<evidence type="ECO:0000256" key="4">
    <source>
        <dbReference type="ARBA" id="ARBA00023159"/>
    </source>
</evidence>
<dbReference type="GO" id="GO:0008270">
    <property type="term" value="F:zinc ion binding"/>
    <property type="evidence" value="ECO:0007669"/>
    <property type="project" value="InterPro"/>
</dbReference>
<dbReference type="GO" id="GO:0016787">
    <property type="term" value="F:hydrolase activity"/>
    <property type="evidence" value="ECO:0007669"/>
    <property type="project" value="UniProtKB-KW"/>
</dbReference>
<dbReference type="PANTHER" id="PTHR12302">
    <property type="entry name" value="EBNA2 BINDING PROTEIN P100"/>
    <property type="match status" value="1"/>
</dbReference>
<keyword evidence="3" id="KW-0378">Hydrolase</keyword>
<evidence type="ECO:0000256" key="2">
    <source>
        <dbReference type="ARBA" id="ARBA00022759"/>
    </source>
</evidence>
<dbReference type="SUPFAM" id="SSF50199">
    <property type="entry name" value="Staphylococcal nuclease"/>
    <property type="match status" value="1"/>
</dbReference>
<dbReference type="CDD" id="cd00175">
    <property type="entry name" value="SNc"/>
    <property type="match status" value="1"/>
</dbReference>
<dbReference type="Pfam" id="PF02805">
    <property type="entry name" value="Ada_Zn_binding"/>
    <property type="match status" value="1"/>
</dbReference>
<dbReference type="Gene3D" id="2.40.50.90">
    <property type="match status" value="1"/>
</dbReference>
<dbReference type="RefSeq" id="WP_242656277.1">
    <property type="nucleotide sequence ID" value="NZ_FQZM01000020.1"/>
</dbReference>
<dbReference type="Gene3D" id="3.40.10.10">
    <property type="entry name" value="DNA Methylphosphotriester Repair Domain"/>
    <property type="match status" value="1"/>
</dbReference>
<dbReference type="GO" id="GO:0008168">
    <property type="term" value="F:methyltransferase activity"/>
    <property type="evidence" value="ECO:0007669"/>
    <property type="project" value="InterPro"/>
</dbReference>
<evidence type="ECO:0000259" key="6">
    <source>
        <dbReference type="PROSITE" id="PS50830"/>
    </source>
</evidence>
<keyword evidence="2" id="KW-0255">Endonuclease</keyword>
<feature type="domain" description="TNase-like" evidence="6">
    <location>
        <begin position="63"/>
        <end position="205"/>
    </location>
</feature>
<evidence type="ECO:0000313" key="7">
    <source>
        <dbReference type="EMBL" id="SHJ12172.1"/>
    </source>
</evidence>
<dbReference type="GO" id="GO:0006355">
    <property type="term" value="P:regulation of DNA-templated transcription"/>
    <property type="evidence" value="ECO:0007669"/>
    <property type="project" value="InterPro"/>
</dbReference>
<protein>
    <submittedName>
        <fullName evidence="7">Micrococcal nuclease</fullName>
    </submittedName>
</protein>
<dbReference type="EMBL" id="FQZM01000020">
    <property type="protein sequence ID" value="SHJ12172.1"/>
    <property type="molecule type" value="Genomic_DNA"/>
</dbReference>
<name>A0A1M6GQK2_9FIRM</name>
<proteinExistence type="predicted"/>
<dbReference type="AlphaFoldDB" id="A0A1M6GQK2"/>
<evidence type="ECO:0000256" key="3">
    <source>
        <dbReference type="ARBA" id="ARBA00022801"/>
    </source>
</evidence>
<organism evidence="7 8">
    <name type="scientific">Desulfofundulus thermosubterraneus DSM 16057</name>
    <dbReference type="NCBI Taxonomy" id="1121432"/>
    <lineage>
        <taxon>Bacteria</taxon>
        <taxon>Bacillati</taxon>
        <taxon>Bacillota</taxon>
        <taxon>Clostridia</taxon>
        <taxon>Eubacteriales</taxon>
        <taxon>Peptococcaceae</taxon>
        <taxon>Desulfofundulus</taxon>
    </lineage>
</organism>
<dbReference type="InterPro" id="IPR016071">
    <property type="entry name" value="Staphylococal_nuclease_OB-fold"/>
</dbReference>
<evidence type="ECO:0000256" key="1">
    <source>
        <dbReference type="ARBA" id="ARBA00022722"/>
    </source>
</evidence>
<evidence type="ECO:0000256" key="5">
    <source>
        <dbReference type="SAM" id="SignalP"/>
    </source>
</evidence>
<dbReference type="Pfam" id="PF00565">
    <property type="entry name" value="SNase"/>
    <property type="match status" value="1"/>
</dbReference>
<accession>A0A1M6GQK2</accession>
<dbReference type="GO" id="GO:0006281">
    <property type="term" value="P:DNA repair"/>
    <property type="evidence" value="ECO:0007669"/>
    <property type="project" value="InterPro"/>
</dbReference>
<dbReference type="STRING" id="1121432.SAMN02745219_01789"/>
<dbReference type="PANTHER" id="PTHR12302:SF3">
    <property type="entry name" value="SERINE_THREONINE-PROTEIN KINASE 31"/>
    <property type="match status" value="1"/>
</dbReference>
<dbReference type="InterPro" id="IPR035437">
    <property type="entry name" value="SNase_OB-fold_sf"/>
</dbReference>
<dbReference type="GO" id="GO:0003677">
    <property type="term" value="F:DNA binding"/>
    <property type="evidence" value="ECO:0007669"/>
    <property type="project" value="InterPro"/>
</dbReference>
<dbReference type="SMART" id="SM00318">
    <property type="entry name" value="SNc"/>
    <property type="match status" value="1"/>
</dbReference>
<reference evidence="8" key="1">
    <citation type="submission" date="2016-11" db="EMBL/GenBank/DDBJ databases">
        <authorList>
            <person name="Varghese N."/>
            <person name="Submissions S."/>
        </authorList>
    </citation>
    <scope>NUCLEOTIDE SEQUENCE [LARGE SCALE GENOMIC DNA]</scope>
    <source>
        <strain evidence="8">DSM 16057</strain>
    </source>
</reference>
<evidence type="ECO:0000313" key="8">
    <source>
        <dbReference type="Proteomes" id="UP000184529"/>
    </source>
</evidence>
<keyword evidence="5" id="KW-0732">Signal</keyword>
<dbReference type="GO" id="GO:0004519">
    <property type="term" value="F:endonuclease activity"/>
    <property type="evidence" value="ECO:0007669"/>
    <property type="project" value="UniProtKB-KW"/>
</dbReference>